<dbReference type="Proteomes" id="UP001279734">
    <property type="component" value="Unassembled WGS sequence"/>
</dbReference>
<evidence type="ECO:0000313" key="2">
    <source>
        <dbReference type="Proteomes" id="UP001279734"/>
    </source>
</evidence>
<evidence type="ECO:0000313" key="1">
    <source>
        <dbReference type="EMBL" id="GMH18303.1"/>
    </source>
</evidence>
<comment type="caution">
    <text evidence="1">The sequence shown here is derived from an EMBL/GenBank/DDBJ whole genome shotgun (WGS) entry which is preliminary data.</text>
</comment>
<reference evidence="1" key="1">
    <citation type="submission" date="2023-05" db="EMBL/GenBank/DDBJ databases">
        <title>Nepenthes gracilis genome sequencing.</title>
        <authorList>
            <person name="Fukushima K."/>
        </authorList>
    </citation>
    <scope>NUCLEOTIDE SEQUENCE</scope>
    <source>
        <strain evidence="1">SING2019-196</strain>
    </source>
</reference>
<gene>
    <name evidence="1" type="ORF">Nepgr_020144</name>
</gene>
<dbReference type="AlphaFoldDB" id="A0AAD3SUH9"/>
<sequence length="96" mass="10111">MLDDGGKLSSQAGTLAVPITSLFSHNKVLLGPGSLLSQLIITDQVIPRFTRRLDLFASAAMALELNAAVDIRDPVQSSSASLGNLTDSLICCTCTY</sequence>
<organism evidence="1 2">
    <name type="scientific">Nepenthes gracilis</name>
    <name type="common">Slender pitcher plant</name>
    <dbReference type="NCBI Taxonomy" id="150966"/>
    <lineage>
        <taxon>Eukaryota</taxon>
        <taxon>Viridiplantae</taxon>
        <taxon>Streptophyta</taxon>
        <taxon>Embryophyta</taxon>
        <taxon>Tracheophyta</taxon>
        <taxon>Spermatophyta</taxon>
        <taxon>Magnoliopsida</taxon>
        <taxon>eudicotyledons</taxon>
        <taxon>Gunneridae</taxon>
        <taxon>Pentapetalae</taxon>
        <taxon>Caryophyllales</taxon>
        <taxon>Nepenthaceae</taxon>
        <taxon>Nepenthes</taxon>
    </lineage>
</organism>
<name>A0AAD3SUH9_NEPGR</name>
<accession>A0AAD3SUH9</accession>
<proteinExistence type="predicted"/>
<keyword evidence="2" id="KW-1185">Reference proteome</keyword>
<protein>
    <submittedName>
        <fullName evidence="1">Uncharacterized protein</fullName>
    </submittedName>
</protein>
<dbReference type="EMBL" id="BSYO01000019">
    <property type="protein sequence ID" value="GMH18303.1"/>
    <property type="molecule type" value="Genomic_DNA"/>
</dbReference>